<feature type="transmembrane region" description="Helical" evidence="1">
    <location>
        <begin position="130"/>
        <end position="147"/>
    </location>
</feature>
<name>A0A0W1REJ1_9EURY</name>
<proteinExistence type="predicted"/>
<gene>
    <name evidence="2" type="ORF">AUR64_07600</name>
</gene>
<dbReference type="Pfam" id="PF04307">
    <property type="entry name" value="YdjM"/>
    <property type="match status" value="1"/>
</dbReference>
<keyword evidence="1" id="KW-0812">Transmembrane</keyword>
<keyword evidence="3" id="KW-1185">Reference proteome</keyword>
<feature type="transmembrane region" description="Helical" evidence="1">
    <location>
        <begin position="46"/>
        <end position="64"/>
    </location>
</feature>
<reference evidence="2 3" key="1">
    <citation type="submission" date="2015-12" db="EMBL/GenBank/DDBJ databases">
        <title>Haloprofundus marisrubri gen. nov., sp. nov., an extremely halophilic archaeon isolated from the Discovery deep brine-seawater interface in the Red Sea.</title>
        <authorList>
            <person name="Zhang G."/>
            <person name="Stingl U."/>
            <person name="Rashid M."/>
        </authorList>
    </citation>
    <scope>NUCLEOTIDE SEQUENCE [LARGE SCALE GENOMIC DNA]</scope>
    <source>
        <strain evidence="2 3">SB9</strain>
    </source>
</reference>
<dbReference type="AlphaFoldDB" id="A0A0W1REJ1"/>
<evidence type="ECO:0000256" key="1">
    <source>
        <dbReference type="SAM" id="Phobius"/>
    </source>
</evidence>
<comment type="caution">
    <text evidence="2">The sequence shown here is derived from an EMBL/GenBank/DDBJ whole genome shotgun (WGS) entry which is preliminary data.</text>
</comment>
<keyword evidence="1" id="KW-0472">Membrane</keyword>
<dbReference type="Proteomes" id="UP000054387">
    <property type="component" value="Unassembled WGS sequence"/>
</dbReference>
<keyword evidence="1" id="KW-1133">Transmembrane helix</keyword>
<dbReference type="EMBL" id="LOPU01000016">
    <property type="protein sequence ID" value="KTG11021.1"/>
    <property type="molecule type" value="Genomic_DNA"/>
</dbReference>
<evidence type="ECO:0008006" key="4">
    <source>
        <dbReference type="Google" id="ProtNLM"/>
    </source>
</evidence>
<evidence type="ECO:0000313" key="2">
    <source>
        <dbReference type="EMBL" id="KTG11021.1"/>
    </source>
</evidence>
<organism evidence="2 3">
    <name type="scientific">Haloprofundus marisrubri</name>
    <dbReference type="NCBI Taxonomy" id="1514971"/>
    <lineage>
        <taxon>Archaea</taxon>
        <taxon>Methanobacteriati</taxon>
        <taxon>Methanobacteriota</taxon>
        <taxon>Stenosarchaea group</taxon>
        <taxon>Halobacteria</taxon>
        <taxon>Halobacteriales</taxon>
        <taxon>Haloferacaceae</taxon>
        <taxon>Haloprofundus</taxon>
    </lineage>
</organism>
<sequence length="179" mass="19562">MWSRATTRRPPTGLSTLAVALGTQFPDLVDKPLAWTFGLLPSGRSLAHSILTMALVVAVLYVIARKYRRTDLVTAFGIGYASHLVGDSLSAFLEGEYGELAFLLYPLMYTDYGVEYGFLYRVAQLDVGDFLGPQFLVILAVVVLWILDGTPGPGALKSLLKHAYYRLTGTRASESEHGS</sequence>
<dbReference type="InterPro" id="IPR007404">
    <property type="entry name" value="YdjM-like"/>
</dbReference>
<evidence type="ECO:0000313" key="3">
    <source>
        <dbReference type="Proteomes" id="UP000054387"/>
    </source>
</evidence>
<protein>
    <recommendedName>
        <fullName evidence="4">Metal-dependent hydrolase</fullName>
    </recommendedName>
</protein>
<accession>A0A0W1REJ1</accession>